<name>A0ABS8RY25_DATST</name>
<organism evidence="1 2">
    <name type="scientific">Datura stramonium</name>
    <name type="common">Jimsonweed</name>
    <name type="synonym">Common thornapple</name>
    <dbReference type="NCBI Taxonomy" id="4076"/>
    <lineage>
        <taxon>Eukaryota</taxon>
        <taxon>Viridiplantae</taxon>
        <taxon>Streptophyta</taxon>
        <taxon>Embryophyta</taxon>
        <taxon>Tracheophyta</taxon>
        <taxon>Spermatophyta</taxon>
        <taxon>Magnoliopsida</taxon>
        <taxon>eudicotyledons</taxon>
        <taxon>Gunneridae</taxon>
        <taxon>Pentapetalae</taxon>
        <taxon>asterids</taxon>
        <taxon>lamiids</taxon>
        <taxon>Solanales</taxon>
        <taxon>Solanaceae</taxon>
        <taxon>Solanoideae</taxon>
        <taxon>Datureae</taxon>
        <taxon>Datura</taxon>
    </lineage>
</organism>
<sequence length="77" mass="8056">MFQIYSFVGLLKVQECASAQRLVSTSVFTLQNHGFVSPLALPLLGFSPETLVTFSSASGILGISVGTEIPGNGLVLV</sequence>
<dbReference type="Proteomes" id="UP000823775">
    <property type="component" value="Unassembled WGS sequence"/>
</dbReference>
<evidence type="ECO:0000313" key="1">
    <source>
        <dbReference type="EMBL" id="MCD7451725.1"/>
    </source>
</evidence>
<evidence type="ECO:0000313" key="2">
    <source>
        <dbReference type="Proteomes" id="UP000823775"/>
    </source>
</evidence>
<protein>
    <submittedName>
        <fullName evidence="1">Uncharacterized protein</fullName>
    </submittedName>
</protein>
<proteinExistence type="predicted"/>
<gene>
    <name evidence="1" type="ORF">HAX54_013108</name>
</gene>
<accession>A0ABS8RY25</accession>
<reference evidence="1 2" key="1">
    <citation type="journal article" date="2021" name="BMC Genomics">
        <title>Datura genome reveals duplications of psychoactive alkaloid biosynthetic genes and high mutation rate following tissue culture.</title>
        <authorList>
            <person name="Rajewski A."/>
            <person name="Carter-House D."/>
            <person name="Stajich J."/>
            <person name="Litt A."/>
        </authorList>
    </citation>
    <scope>NUCLEOTIDE SEQUENCE [LARGE SCALE GENOMIC DNA]</scope>
    <source>
        <strain evidence="1">AR-01</strain>
    </source>
</reference>
<comment type="caution">
    <text evidence="1">The sequence shown here is derived from an EMBL/GenBank/DDBJ whole genome shotgun (WGS) entry which is preliminary data.</text>
</comment>
<dbReference type="EMBL" id="JACEIK010000178">
    <property type="protein sequence ID" value="MCD7451725.1"/>
    <property type="molecule type" value="Genomic_DNA"/>
</dbReference>
<keyword evidence="2" id="KW-1185">Reference proteome</keyword>